<keyword evidence="8" id="KW-1185">Reference proteome</keyword>
<dbReference type="GO" id="GO:0005815">
    <property type="term" value="C:microtubule organizing center"/>
    <property type="evidence" value="ECO:0007669"/>
    <property type="project" value="TreeGrafter"/>
</dbReference>
<dbReference type="InterPro" id="IPR019530">
    <property type="entry name" value="Intra-flagellar_transport_57"/>
</dbReference>
<dbReference type="GO" id="GO:0005929">
    <property type="term" value="C:cilium"/>
    <property type="evidence" value="ECO:0007669"/>
    <property type="project" value="UniProtKB-SubCell"/>
</dbReference>
<evidence type="ECO:0000256" key="2">
    <source>
        <dbReference type="ARBA" id="ARBA00009415"/>
    </source>
</evidence>
<feature type="coiled-coil region" evidence="5">
    <location>
        <begin position="353"/>
        <end position="428"/>
    </location>
</feature>
<evidence type="ECO:0008006" key="9">
    <source>
        <dbReference type="Google" id="ProtNLM"/>
    </source>
</evidence>
<keyword evidence="3" id="KW-0969">Cilium</keyword>
<proteinExistence type="inferred from homology"/>
<dbReference type="GO" id="GO:0005794">
    <property type="term" value="C:Golgi apparatus"/>
    <property type="evidence" value="ECO:0007669"/>
    <property type="project" value="TreeGrafter"/>
</dbReference>
<feature type="compositionally biased region" description="Low complexity" evidence="6">
    <location>
        <begin position="21"/>
        <end position="33"/>
    </location>
</feature>
<sequence>MQATPTTDKASRRATAERDPVPAAGAPAAAAPAQVPAMDLAPLRAAPQGRSLEAMQPEDVYMDALVYKLQLLNYERDFCRRKKPYRKGLNPTYFAAPQPGQAGNEQFFYFTNLAAWLLQLCGLSVPMPKEFDDPNAALQGLVQALRSLGFAPPSYPPTKLAAGYGREVCALLDSLADVTLERRGFAASRPVYQQDRVDIDEADAADVDEDDAADIATTAGQQAEGSDDEGQEAALKWGRPADKSPSHAAAAAAAAAETTAVKQVLVSTVDPMQWRMEVERVGPRLRTNLVAEQRDWRQHLEVAHASTHALAASWPDAKAALTKLGAEVAASLEKVEGRERQLNGQFDGLMVQYQDTRQELLAAQEEYNRCTELISERNNELHRLASALQDAKQQLDSRGSNLSDTSPLVRLKAAMASLKAELRQMELRIGVVSHQVVSLSLRDKQAALVDAAKQQQRLRDAPGSAK</sequence>
<protein>
    <recommendedName>
        <fullName evidence="9">Intraflagellar transport protein 57</fullName>
    </recommendedName>
</protein>
<dbReference type="GO" id="GO:1905515">
    <property type="term" value="P:non-motile cilium assembly"/>
    <property type="evidence" value="ECO:0007669"/>
    <property type="project" value="TreeGrafter"/>
</dbReference>
<name>A0A383VNQ9_TETOB</name>
<evidence type="ECO:0000256" key="4">
    <source>
        <dbReference type="ARBA" id="ARBA00023273"/>
    </source>
</evidence>
<dbReference type="Proteomes" id="UP000256970">
    <property type="component" value="Unassembled WGS sequence"/>
</dbReference>
<keyword evidence="4" id="KW-0966">Cell projection</keyword>
<comment type="similarity">
    <text evidence="2">Belongs to the IFT57 family.</text>
</comment>
<reference evidence="7 8" key="1">
    <citation type="submission" date="2016-10" db="EMBL/GenBank/DDBJ databases">
        <authorList>
            <person name="Cai Z."/>
        </authorList>
    </citation>
    <scope>NUCLEOTIDE SEQUENCE [LARGE SCALE GENOMIC DNA]</scope>
</reference>
<evidence type="ECO:0000313" key="7">
    <source>
        <dbReference type="EMBL" id="SZX66374.1"/>
    </source>
</evidence>
<evidence type="ECO:0000256" key="1">
    <source>
        <dbReference type="ARBA" id="ARBA00004138"/>
    </source>
</evidence>
<dbReference type="EMBL" id="FNXT01000700">
    <property type="protein sequence ID" value="SZX66374.1"/>
    <property type="molecule type" value="Genomic_DNA"/>
</dbReference>
<comment type="subcellular location">
    <subcellularLocation>
        <location evidence="1">Cell projection</location>
        <location evidence="1">Cilium</location>
    </subcellularLocation>
</comment>
<keyword evidence="5" id="KW-0175">Coiled coil</keyword>
<feature type="region of interest" description="Disordered" evidence="6">
    <location>
        <begin position="1"/>
        <end position="33"/>
    </location>
</feature>
<dbReference type="GO" id="GO:0030992">
    <property type="term" value="C:intraciliary transport particle B"/>
    <property type="evidence" value="ECO:0007669"/>
    <property type="project" value="TreeGrafter"/>
</dbReference>
<evidence type="ECO:0000256" key="3">
    <source>
        <dbReference type="ARBA" id="ARBA00023069"/>
    </source>
</evidence>
<evidence type="ECO:0000256" key="6">
    <source>
        <dbReference type="SAM" id="MobiDB-lite"/>
    </source>
</evidence>
<dbReference type="AlphaFoldDB" id="A0A383VNQ9"/>
<feature type="compositionally biased region" description="Basic and acidic residues" evidence="6">
    <location>
        <begin position="9"/>
        <end position="20"/>
    </location>
</feature>
<organism evidence="7 8">
    <name type="scientific">Tetradesmus obliquus</name>
    <name type="common">Green alga</name>
    <name type="synonym">Acutodesmus obliquus</name>
    <dbReference type="NCBI Taxonomy" id="3088"/>
    <lineage>
        <taxon>Eukaryota</taxon>
        <taxon>Viridiplantae</taxon>
        <taxon>Chlorophyta</taxon>
        <taxon>core chlorophytes</taxon>
        <taxon>Chlorophyceae</taxon>
        <taxon>CS clade</taxon>
        <taxon>Sphaeropleales</taxon>
        <taxon>Scenedesmaceae</taxon>
        <taxon>Tetradesmus</taxon>
    </lineage>
</organism>
<evidence type="ECO:0000256" key="5">
    <source>
        <dbReference type="SAM" id="Coils"/>
    </source>
</evidence>
<dbReference type="PANTHER" id="PTHR16011:SF0">
    <property type="entry name" value="INTRAFLAGELLAR TRANSPORT PROTEIN 57 HOMOLOG"/>
    <property type="match status" value="1"/>
</dbReference>
<evidence type="ECO:0000313" key="8">
    <source>
        <dbReference type="Proteomes" id="UP000256970"/>
    </source>
</evidence>
<dbReference type="STRING" id="3088.A0A383VNQ9"/>
<accession>A0A383VNQ9</accession>
<dbReference type="PANTHER" id="PTHR16011">
    <property type="entry name" value="IFT57/HIPPI"/>
    <property type="match status" value="1"/>
</dbReference>
<dbReference type="GO" id="GO:0042073">
    <property type="term" value="P:intraciliary transport"/>
    <property type="evidence" value="ECO:0007669"/>
    <property type="project" value="TreeGrafter"/>
</dbReference>
<gene>
    <name evidence="7" type="ORF">BQ4739_LOCUS6790</name>
</gene>
<dbReference type="Pfam" id="PF10498">
    <property type="entry name" value="IFT57"/>
    <property type="match status" value="1"/>
</dbReference>